<evidence type="ECO:0000313" key="1">
    <source>
        <dbReference type="EMBL" id="EDM75167.1"/>
    </source>
</evidence>
<dbReference type="Proteomes" id="UP000005801">
    <property type="component" value="Unassembled WGS sequence"/>
</dbReference>
<dbReference type="Gene3D" id="3.40.30.10">
    <property type="entry name" value="Glutaredoxin"/>
    <property type="match status" value="1"/>
</dbReference>
<dbReference type="AlphaFoldDB" id="A6GG39"/>
<gene>
    <name evidence="1" type="ORF">PPSIR1_08047</name>
</gene>
<dbReference type="STRING" id="391625.PPSIR1_08047"/>
<dbReference type="OrthoDB" id="8375at2"/>
<reference evidence="1 2" key="1">
    <citation type="submission" date="2007-06" db="EMBL/GenBank/DDBJ databases">
        <authorList>
            <person name="Shimkets L."/>
            <person name="Ferriera S."/>
            <person name="Johnson J."/>
            <person name="Kravitz S."/>
            <person name="Beeson K."/>
            <person name="Sutton G."/>
            <person name="Rogers Y.-H."/>
            <person name="Friedman R."/>
            <person name="Frazier M."/>
            <person name="Venter J.C."/>
        </authorList>
    </citation>
    <scope>NUCLEOTIDE SEQUENCE [LARGE SCALE GENOMIC DNA]</scope>
    <source>
        <strain evidence="1 2">SIR-1</strain>
    </source>
</reference>
<accession>A6GG39</accession>
<organism evidence="1 2">
    <name type="scientific">Plesiocystis pacifica SIR-1</name>
    <dbReference type="NCBI Taxonomy" id="391625"/>
    <lineage>
        <taxon>Bacteria</taxon>
        <taxon>Pseudomonadati</taxon>
        <taxon>Myxococcota</taxon>
        <taxon>Polyangia</taxon>
        <taxon>Nannocystales</taxon>
        <taxon>Nannocystaceae</taxon>
        <taxon>Plesiocystis</taxon>
    </lineage>
</organism>
<comment type="caution">
    <text evidence="1">The sequence shown here is derived from an EMBL/GenBank/DDBJ whole genome shotgun (WGS) entry which is preliminary data.</text>
</comment>
<name>A6GG39_9BACT</name>
<proteinExistence type="predicted"/>
<evidence type="ECO:0000313" key="2">
    <source>
        <dbReference type="Proteomes" id="UP000005801"/>
    </source>
</evidence>
<dbReference type="SUPFAM" id="SSF52833">
    <property type="entry name" value="Thioredoxin-like"/>
    <property type="match status" value="1"/>
</dbReference>
<dbReference type="InterPro" id="IPR036249">
    <property type="entry name" value="Thioredoxin-like_sf"/>
</dbReference>
<dbReference type="EMBL" id="ABCS01000101">
    <property type="protein sequence ID" value="EDM75167.1"/>
    <property type="molecule type" value="Genomic_DNA"/>
</dbReference>
<keyword evidence="2" id="KW-1185">Reference proteome</keyword>
<protein>
    <submittedName>
        <fullName evidence="1">Uncharacterized protein</fullName>
    </submittedName>
</protein>
<sequence>MWQPYQDQGVKVWGLHQGENPPEIEDFIEQTGVTFPIITDDGYTLDKVAYPAGVGYPYPRDVIVGKDLTIRAIRNSFNPSEIEALIEELLAE</sequence>